<name>A0A4R1F3J5_9GAMM</name>
<dbReference type="OrthoDB" id="7067590at2"/>
<keyword evidence="3" id="KW-1185">Reference proteome</keyword>
<reference evidence="2 3" key="1">
    <citation type="submission" date="2019-03" db="EMBL/GenBank/DDBJ databases">
        <title>Genomic Encyclopedia of Type Strains, Phase IV (KMG-IV): sequencing the most valuable type-strain genomes for metagenomic binning, comparative biology and taxonomic classification.</title>
        <authorList>
            <person name="Goeker M."/>
        </authorList>
    </citation>
    <scope>NUCLEOTIDE SEQUENCE [LARGE SCALE GENOMIC DNA]</scope>
    <source>
        <strain evidence="2 3">DSM 24830</strain>
    </source>
</reference>
<evidence type="ECO:0000313" key="2">
    <source>
        <dbReference type="EMBL" id="TCJ88817.1"/>
    </source>
</evidence>
<proteinExistence type="predicted"/>
<dbReference type="Proteomes" id="UP000294887">
    <property type="component" value="Unassembled WGS sequence"/>
</dbReference>
<protein>
    <submittedName>
        <fullName evidence="2">Uncharacterized protein</fullName>
    </submittedName>
</protein>
<keyword evidence="1" id="KW-0812">Transmembrane</keyword>
<dbReference type="RefSeq" id="WP_131904491.1">
    <property type="nucleotide sequence ID" value="NZ_BAAAFU010000008.1"/>
</dbReference>
<keyword evidence="1" id="KW-1133">Transmembrane helix</keyword>
<accession>A0A4R1F3J5</accession>
<sequence>MNPSKDTVEPQYPPVKKTTKSAFQKSALYFAAGSIILAIASVIYLSIEIDTLGWQNPISASLLASTFFFMFVALVLIVIGTTNIPSFKVGKD</sequence>
<feature type="transmembrane region" description="Helical" evidence="1">
    <location>
        <begin position="59"/>
        <end position="79"/>
    </location>
</feature>
<keyword evidence="1" id="KW-0472">Membrane</keyword>
<evidence type="ECO:0000313" key="3">
    <source>
        <dbReference type="Proteomes" id="UP000294887"/>
    </source>
</evidence>
<feature type="transmembrane region" description="Helical" evidence="1">
    <location>
        <begin position="27"/>
        <end position="47"/>
    </location>
</feature>
<gene>
    <name evidence="2" type="ORF">EV695_0677</name>
</gene>
<dbReference type="EMBL" id="SMFQ01000002">
    <property type="protein sequence ID" value="TCJ88817.1"/>
    <property type="molecule type" value="Genomic_DNA"/>
</dbReference>
<comment type="caution">
    <text evidence="2">The sequence shown here is derived from an EMBL/GenBank/DDBJ whole genome shotgun (WGS) entry which is preliminary data.</text>
</comment>
<organism evidence="2 3">
    <name type="scientific">Cocleimonas flava</name>
    <dbReference type="NCBI Taxonomy" id="634765"/>
    <lineage>
        <taxon>Bacteria</taxon>
        <taxon>Pseudomonadati</taxon>
        <taxon>Pseudomonadota</taxon>
        <taxon>Gammaproteobacteria</taxon>
        <taxon>Thiotrichales</taxon>
        <taxon>Thiotrichaceae</taxon>
        <taxon>Cocleimonas</taxon>
    </lineage>
</organism>
<dbReference type="AlphaFoldDB" id="A0A4R1F3J5"/>
<evidence type="ECO:0000256" key="1">
    <source>
        <dbReference type="SAM" id="Phobius"/>
    </source>
</evidence>